<dbReference type="HOGENOM" id="CLU_002639_4_1_1"/>
<dbReference type="PANTHER" id="PTHR33112">
    <property type="entry name" value="DOMAIN PROTEIN, PUTATIVE-RELATED"/>
    <property type="match status" value="1"/>
</dbReference>
<organism evidence="2 3">
    <name type="scientific">Sphaerulina musiva (strain SO2202)</name>
    <name type="common">Poplar stem canker fungus</name>
    <name type="synonym">Septoria musiva</name>
    <dbReference type="NCBI Taxonomy" id="692275"/>
    <lineage>
        <taxon>Eukaryota</taxon>
        <taxon>Fungi</taxon>
        <taxon>Dikarya</taxon>
        <taxon>Ascomycota</taxon>
        <taxon>Pezizomycotina</taxon>
        <taxon>Dothideomycetes</taxon>
        <taxon>Dothideomycetidae</taxon>
        <taxon>Mycosphaerellales</taxon>
        <taxon>Mycosphaerellaceae</taxon>
        <taxon>Sphaerulina</taxon>
    </lineage>
</organism>
<dbReference type="PANTHER" id="PTHR33112:SF12">
    <property type="entry name" value="HETEROKARYON INCOMPATIBILITY DOMAIN-CONTAINING PROTEIN"/>
    <property type="match status" value="1"/>
</dbReference>
<dbReference type="AlphaFoldDB" id="M3AYH2"/>
<evidence type="ECO:0000259" key="1">
    <source>
        <dbReference type="Pfam" id="PF06985"/>
    </source>
</evidence>
<sequence length="247" mass="27600">MFESALYPCFGRDGSREDYGIQLVDDKKSSGFLRGRLVDHLVDMKTVASWIELCKLRHGGQCARSGLDTRSLPPATLDEFLVIDVDRLCLCELPENMEYVALSYVWGSTNRVLTLKHNRAAFCEPNGLNIELPRTVQDAIEVTKALHLRFVWIDALCIQQDNYTTKAILLNAMDAIYADAVITIVAATSNGADSGLSGWSSKSGRTQHCVELSQGLRLGVLPYYQRELLHCEHATRAWTSVESRRCS</sequence>
<dbReference type="EMBL" id="KB456264">
    <property type="protein sequence ID" value="EMF12582.1"/>
    <property type="molecule type" value="Genomic_DNA"/>
</dbReference>
<dbReference type="InterPro" id="IPR010730">
    <property type="entry name" value="HET"/>
</dbReference>
<keyword evidence="3" id="KW-1185">Reference proteome</keyword>
<dbReference type="OrthoDB" id="2958217at2759"/>
<dbReference type="Pfam" id="PF06985">
    <property type="entry name" value="HET"/>
    <property type="match status" value="1"/>
</dbReference>
<dbReference type="RefSeq" id="XP_016760703.1">
    <property type="nucleotide sequence ID" value="XM_016908930.1"/>
</dbReference>
<feature type="domain" description="Heterokaryon incompatibility" evidence="1">
    <location>
        <begin position="99"/>
        <end position="241"/>
    </location>
</feature>
<dbReference type="GeneID" id="27906067"/>
<dbReference type="STRING" id="692275.M3AYH2"/>
<proteinExistence type="predicted"/>
<gene>
    <name evidence="2" type="ORF">SEPMUDRAFT_44461</name>
</gene>
<evidence type="ECO:0000313" key="2">
    <source>
        <dbReference type="EMBL" id="EMF12582.1"/>
    </source>
</evidence>
<evidence type="ECO:0000313" key="3">
    <source>
        <dbReference type="Proteomes" id="UP000016931"/>
    </source>
</evidence>
<reference evidence="2 3" key="1">
    <citation type="journal article" date="2012" name="PLoS Pathog.">
        <title>Diverse lifestyles and strategies of plant pathogenesis encoded in the genomes of eighteen Dothideomycetes fungi.</title>
        <authorList>
            <person name="Ohm R.A."/>
            <person name="Feau N."/>
            <person name="Henrissat B."/>
            <person name="Schoch C.L."/>
            <person name="Horwitz B.A."/>
            <person name="Barry K.W."/>
            <person name="Condon B.J."/>
            <person name="Copeland A.C."/>
            <person name="Dhillon B."/>
            <person name="Glaser F."/>
            <person name="Hesse C.N."/>
            <person name="Kosti I."/>
            <person name="LaButti K."/>
            <person name="Lindquist E.A."/>
            <person name="Lucas S."/>
            <person name="Salamov A.A."/>
            <person name="Bradshaw R.E."/>
            <person name="Ciuffetti L."/>
            <person name="Hamelin R.C."/>
            <person name="Kema G.H.J."/>
            <person name="Lawrence C."/>
            <person name="Scott J.A."/>
            <person name="Spatafora J.W."/>
            <person name="Turgeon B.G."/>
            <person name="de Wit P.J.G.M."/>
            <person name="Zhong S."/>
            <person name="Goodwin S.B."/>
            <person name="Grigoriev I.V."/>
        </authorList>
    </citation>
    <scope>NUCLEOTIDE SEQUENCE [LARGE SCALE GENOMIC DNA]</scope>
    <source>
        <strain evidence="2 3">SO2202</strain>
    </source>
</reference>
<dbReference type="eggNOG" id="ENOG502TBPE">
    <property type="taxonomic scope" value="Eukaryota"/>
</dbReference>
<accession>M3AYH2</accession>
<dbReference type="Proteomes" id="UP000016931">
    <property type="component" value="Unassembled WGS sequence"/>
</dbReference>
<name>M3AYH2_SPHMS</name>
<protein>
    <submittedName>
        <fullName evidence="2">HET-domain-containing protein</fullName>
    </submittedName>
</protein>
<dbReference type="OMA" id="MIVTINI"/>